<evidence type="ECO:0000313" key="4">
    <source>
        <dbReference type="EMBL" id="VFT84798.1"/>
    </source>
</evidence>
<feature type="domain" description="DUF6818" evidence="2">
    <location>
        <begin position="28"/>
        <end position="105"/>
    </location>
</feature>
<organism evidence="4 5">
    <name type="scientific">Aphanomyces stellatus</name>
    <dbReference type="NCBI Taxonomy" id="120398"/>
    <lineage>
        <taxon>Eukaryota</taxon>
        <taxon>Sar</taxon>
        <taxon>Stramenopiles</taxon>
        <taxon>Oomycota</taxon>
        <taxon>Saprolegniomycetes</taxon>
        <taxon>Saprolegniales</taxon>
        <taxon>Verrucalvaceae</taxon>
        <taxon>Aphanomyces</taxon>
    </lineage>
</organism>
<reference evidence="4 5" key="1">
    <citation type="submission" date="2019-03" db="EMBL/GenBank/DDBJ databases">
        <authorList>
            <person name="Gaulin E."/>
            <person name="Dumas B."/>
        </authorList>
    </citation>
    <scope>NUCLEOTIDE SEQUENCE [LARGE SCALE GENOMIC DNA]</scope>
    <source>
        <strain evidence="4">CBS 568.67</strain>
    </source>
</reference>
<protein>
    <submittedName>
        <fullName evidence="4">Aste57867_7905 protein</fullName>
    </submittedName>
</protein>
<dbReference type="EMBL" id="CAADRA010005015">
    <property type="protein sequence ID" value="VFT84798.1"/>
    <property type="molecule type" value="Genomic_DNA"/>
</dbReference>
<gene>
    <name evidence="4" type="primary">Aste57867_7905</name>
    <name evidence="3" type="ORF">As57867_007875</name>
    <name evidence="4" type="ORF">ASTE57867_7905</name>
</gene>
<dbReference type="EMBL" id="VJMH01004994">
    <property type="protein sequence ID" value="KAF0701684.1"/>
    <property type="molecule type" value="Genomic_DNA"/>
</dbReference>
<dbReference type="PANTHER" id="PTHR34409">
    <property type="entry name" value="SET DOMAIN-CONTAINING PROTEIN"/>
    <property type="match status" value="1"/>
</dbReference>
<proteinExistence type="predicted"/>
<dbReference type="Pfam" id="PF20681">
    <property type="entry name" value="DUF6818"/>
    <property type="match status" value="1"/>
</dbReference>
<dbReference type="PANTHER" id="PTHR34409:SF1">
    <property type="entry name" value="MYB-LIKE DOMAIN-CONTAINING PROTEIN"/>
    <property type="match status" value="1"/>
</dbReference>
<evidence type="ECO:0000313" key="3">
    <source>
        <dbReference type="EMBL" id="KAF0701684.1"/>
    </source>
</evidence>
<reference evidence="3" key="2">
    <citation type="submission" date="2019-06" db="EMBL/GenBank/DDBJ databases">
        <title>Genomics analysis of Aphanomyces spp. identifies a new class of oomycete effector associated with host adaptation.</title>
        <authorList>
            <person name="Gaulin E."/>
        </authorList>
    </citation>
    <scope>NUCLEOTIDE SEQUENCE</scope>
    <source>
        <strain evidence="3">CBS 578.67</strain>
    </source>
</reference>
<dbReference type="InterPro" id="IPR049203">
    <property type="entry name" value="DUF6818"/>
</dbReference>
<accession>A0A485KIZ6</accession>
<feature type="region of interest" description="Disordered" evidence="1">
    <location>
        <begin position="104"/>
        <end position="136"/>
    </location>
</feature>
<sequence length="210" mass="23385">MAKKTGRGKSWCPVSVDLLLEITQDILPLGKNGWETVEGRFNRLAESKQLPVRDGDALKRKFLLLKKHPKPTGNPDLPDEVLRAKRVQKEIDQSVSVLSLGDEEDGITPKMMTSPQHPHLSPRADDSEELGRTGMPPSELEALSAKVKRARQDDTSCGLLSYTAKKHRSIDKYIEGASEADSKASPDMVTLILYLDERAAKREESRMEPV</sequence>
<dbReference type="AlphaFoldDB" id="A0A485KIZ6"/>
<evidence type="ECO:0000256" key="1">
    <source>
        <dbReference type="SAM" id="MobiDB-lite"/>
    </source>
</evidence>
<feature type="compositionally biased region" description="Basic and acidic residues" evidence="1">
    <location>
        <begin position="122"/>
        <end position="131"/>
    </location>
</feature>
<keyword evidence="5" id="KW-1185">Reference proteome</keyword>
<evidence type="ECO:0000259" key="2">
    <source>
        <dbReference type="Pfam" id="PF20681"/>
    </source>
</evidence>
<dbReference type="OrthoDB" id="76704at2759"/>
<evidence type="ECO:0000313" key="5">
    <source>
        <dbReference type="Proteomes" id="UP000332933"/>
    </source>
</evidence>
<dbReference type="Proteomes" id="UP000332933">
    <property type="component" value="Unassembled WGS sequence"/>
</dbReference>
<name>A0A485KIZ6_9STRA</name>